<dbReference type="InterPro" id="IPR002364">
    <property type="entry name" value="Quin_OxRdtase/zeta-crystal_CS"/>
</dbReference>
<accession>A0A418NKH4</accession>
<dbReference type="SMART" id="SM00829">
    <property type="entry name" value="PKS_ER"/>
    <property type="match status" value="1"/>
</dbReference>
<dbReference type="Pfam" id="PF08240">
    <property type="entry name" value="ADH_N"/>
    <property type="match status" value="1"/>
</dbReference>
<dbReference type="InterPro" id="IPR051397">
    <property type="entry name" value="Zn-ADH-like_protein"/>
</dbReference>
<proteinExistence type="predicted"/>
<reference evidence="2 3" key="1">
    <citation type="submission" date="2018-08" db="EMBL/GenBank/DDBJ databases">
        <title>Altererythrobacter sp.Ery1 and Ery12, the genome sequencing of novel strains in genus Alterythrobacter.</title>
        <authorList>
            <person name="Cheng H."/>
            <person name="Wu Y.-H."/>
            <person name="Fang C."/>
            <person name="Xu X.-W."/>
        </authorList>
    </citation>
    <scope>NUCLEOTIDE SEQUENCE [LARGE SCALE GENOMIC DNA]</scope>
    <source>
        <strain evidence="2 3">Ery1</strain>
    </source>
</reference>
<dbReference type="Proteomes" id="UP000285092">
    <property type="component" value="Unassembled WGS sequence"/>
</dbReference>
<evidence type="ECO:0000259" key="1">
    <source>
        <dbReference type="SMART" id="SM00829"/>
    </source>
</evidence>
<protein>
    <submittedName>
        <fullName evidence="2">NADPH:quinone oxidoreductase family protein</fullName>
    </submittedName>
</protein>
<dbReference type="PANTHER" id="PTHR43677">
    <property type="entry name" value="SHORT-CHAIN DEHYDROGENASE/REDUCTASE"/>
    <property type="match status" value="1"/>
</dbReference>
<feature type="domain" description="Enoyl reductase (ER)" evidence="1">
    <location>
        <begin position="43"/>
        <end position="355"/>
    </location>
</feature>
<dbReference type="SUPFAM" id="SSF51735">
    <property type="entry name" value="NAD(P)-binding Rossmann-fold domains"/>
    <property type="match status" value="1"/>
</dbReference>
<organism evidence="2 3">
    <name type="scientific">Pelagerythrobacter aerophilus</name>
    <dbReference type="NCBI Taxonomy" id="2306995"/>
    <lineage>
        <taxon>Bacteria</taxon>
        <taxon>Pseudomonadati</taxon>
        <taxon>Pseudomonadota</taxon>
        <taxon>Alphaproteobacteria</taxon>
        <taxon>Sphingomonadales</taxon>
        <taxon>Erythrobacteraceae</taxon>
        <taxon>Pelagerythrobacter</taxon>
    </lineage>
</organism>
<dbReference type="InterPro" id="IPR013154">
    <property type="entry name" value="ADH-like_N"/>
</dbReference>
<dbReference type="AlphaFoldDB" id="A0A418NKH4"/>
<name>A0A418NKH4_9SPHN</name>
<dbReference type="EMBL" id="QXFK01000012">
    <property type="protein sequence ID" value="RIV80019.1"/>
    <property type="molecule type" value="Genomic_DNA"/>
</dbReference>
<dbReference type="PROSITE" id="PS01162">
    <property type="entry name" value="QOR_ZETA_CRYSTAL"/>
    <property type="match status" value="1"/>
</dbReference>
<keyword evidence="3" id="KW-1185">Reference proteome</keyword>
<dbReference type="GO" id="GO:0016491">
    <property type="term" value="F:oxidoreductase activity"/>
    <property type="evidence" value="ECO:0007669"/>
    <property type="project" value="InterPro"/>
</dbReference>
<dbReference type="GO" id="GO:0008270">
    <property type="term" value="F:zinc ion binding"/>
    <property type="evidence" value="ECO:0007669"/>
    <property type="project" value="InterPro"/>
</dbReference>
<dbReference type="Gene3D" id="3.40.50.720">
    <property type="entry name" value="NAD(P)-binding Rossmann-like Domain"/>
    <property type="match status" value="1"/>
</dbReference>
<dbReference type="OrthoDB" id="9790818at2"/>
<dbReference type="Pfam" id="PF00107">
    <property type="entry name" value="ADH_zinc_N"/>
    <property type="match status" value="1"/>
</dbReference>
<comment type="caution">
    <text evidence="2">The sequence shown here is derived from an EMBL/GenBank/DDBJ whole genome shotgun (WGS) entry which is preliminary data.</text>
</comment>
<dbReference type="InterPro" id="IPR036291">
    <property type="entry name" value="NAD(P)-bd_dom_sf"/>
</dbReference>
<evidence type="ECO:0000313" key="3">
    <source>
        <dbReference type="Proteomes" id="UP000285092"/>
    </source>
</evidence>
<dbReference type="CDD" id="cd08241">
    <property type="entry name" value="QOR1"/>
    <property type="match status" value="1"/>
</dbReference>
<dbReference type="InterPro" id="IPR013149">
    <property type="entry name" value="ADH-like_C"/>
</dbReference>
<gene>
    <name evidence="2" type="ORF">D2V04_03580</name>
</gene>
<dbReference type="InterPro" id="IPR020843">
    <property type="entry name" value="ER"/>
</dbReference>
<sequence length="357" mass="38503">MRAIAFMPQLQSCRNLHTYANGNLRTREFELETMKAWIVRKYGNPEEMVLGQTAMPKLGEGQENRADTLVKIDAAGLNFADEIAIAGKYQDRIKPPFVPGNELAGTVVEAIPGSRFSPGDKVACQVRSGAFAQYCGVASDRLMAIGDLPASVAAALPVSYTTAHVALFEKGNLKKGDTVLIHAAAGGLGIAATQLAKAAGARIVATAGDEDKRRIAKENGADHVIDYRQSDWSERVRALAPDGVDIVMDPVGGETSEQSLRLLAWEGRLLVCGFAGGTVQALKANYMLVKSASVHGVYWSFDRSPEAIRTIQQKLVNQCARGEIRPLIRDVYQMDELVSAMESLRSRGTVGKVVIAM</sequence>
<dbReference type="InterPro" id="IPR011032">
    <property type="entry name" value="GroES-like_sf"/>
</dbReference>
<evidence type="ECO:0000313" key="2">
    <source>
        <dbReference type="EMBL" id="RIV80019.1"/>
    </source>
</evidence>
<dbReference type="Gene3D" id="3.90.180.10">
    <property type="entry name" value="Medium-chain alcohol dehydrogenases, catalytic domain"/>
    <property type="match status" value="1"/>
</dbReference>
<dbReference type="PANTHER" id="PTHR43677:SF4">
    <property type="entry name" value="QUINONE OXIDOREDUCTASE-LIKE PROTEIN 2"/>
    <property type="match status" value="1"/>
</dbReference>
<dbReference type="RefSeq" id="WP_067182350.1">
    <property type="nucleotide sequence ID" value="NZ_QXFK01000012.1"/>
</dbReference>
<dbReference type="SUPFAM" id="SSF50129">
    <property type="entry name" value="GroES-like"/>
    <property type="match status" value="1"/>
</dbReference>